<reference evidence="3" key="1">
    <citation type="journal article" date="2020" name="Stud. Mycol.">
        <title>101 Dothideomycetes genomes: a test case for predicting lifestyles and emergence of pathogens.</title>
        <authorList>
            <person name="Haridas S."/>
            <person name="Albert R."/>
            <person name="Binder M."/>
            <person name="Bloem J."/>
            <person name="Labutti K."/>
            <person name="Salamov A."/>
            <person name="Andreopoulos B."/>
            <person name="Baker S."/>
            <person name="Barry K."/>
            <person name="Bills G."/>
            <person name="Bluhm B."/>
            <person name="Cannon C."/>
            <person name="Castanera R."/>
            <person name="Culley D."/>
            <person name="Daum C."/>
            <person name="Ezra D."/>
            <person name="Gonzalez J."/>
            <person name="Henrissat B."/>
            <person name="Kuo A."/>
            <person name="Liang C."/>
            <person name="Lipzen A."/>
            <person name="Lutzoni F."/>
            <person name="Magnuson J."/>
            <person name="Mondo S."/>
            <person name="Nolan M."/>
            <person name="Ohm R."/>
            <person name="Pangilinan J."/>
            <person name="Park H.-J."/>
            <person name="Ramirez L."/>
            <person name="Alfaro M."/>
            <person name="Sun H."/>
            <person name="Tritt A."/>
            <person name="Yoshinaga Y."/>
            <person name="Zwiers L.-H."/>
            <person name="Turgeon B."/>
            <person name="Goodwin S."/>
            <person name="Spatafora J."/>
            <person name="Crous P."/>
            <person name="Grigoriev I."/>
        </authorList>
    </citation>
    <scope>NUCLEOTIDE SEQUENCE</scope>
    <source>
        <strain evidence="3">CBS 121410</strain>
    </source>
</reference>
<gene>
    <name evidence="3" type="ORF">K490DRAFT_2062</name>
</gene>
<evidence type="ECO:0000256" key="2">
    <source>
        <dbReference type="SAM" id="Phobius"/>
    </source>
</evidence>
<feature type="non-terminal residue" evidence="3">
    <location>
        <position position="352"/>
    </location>
</feature>
<accession>A0A9P4I4D7</accession>
<feature type="region of interest" description="Disordered" evidence="1">
    <location>
        <begin position="62"/>
        <end position="149"/>
    </location>
</feature>
<feature type="compositionally biased region" description="Basic residues" evidence="1">
    <location>
        <begin position="71"/>
        <end position="89"/>
    </location>
</feature>
<dbReference type="EMBL" id="ML978711">
    <property type="protein sequence ID" value="KAF2092254.1"/>
    <property type="molecule type" value="Genomic_DNA"/>
</dbReference>
<evidence type="ECO:0000313" key="4">
    <source>
        <dbReference type="Proteomes" id="UP000799776"/>
    </source>
</evidence>
<keyword evidence="2" id="KW-1133">Transmembrane helix</keyword>
<comment type="caution">
    <text evidence="3">The sequence shown here is derived from an EMBL/GenBank/DDBJ whole genome shotgun (WGS) entry which is preliminary data.</text>
</comment>
<keyword evidence="2" id="KW-0812">Transmembrane</keyword>
<proteinExistence type="predicted"/>
<dbReference type="AlphaFoldDB" id="A0A9P4I4D7"/>
<feature type="compositionally biased region" description="Basic and acidic residues" evidence="1">
    <location>
        <begin position="123"/>
        <end position="133"/>
    </location>
</feature>
<protein>
    <submittedName>
        <fullName evidence="3">Uncharacterized protein</fullName>
    </submittedName>
</protein>
<keyword evidence="4" id="KW-1185">Reference proteome</keyword>
<feature type="transmembrane region" description="Helical" evidence="2">
    <location>
        <begin position="253"/>
        <end position="271"/>
    </location>
</feature>
<dbReference type="Proteomes" id="UP000799776">
    <property type="component" value="Unassembled WGS sequence"/>
</dbReference>
<dbReference type="OrthoDB" id="5402307at2759"/>
<evidence type="ECO:0000256" key="1">
    <source>
        <dbReference type="SAM" id="MobiDB-lite"/>
    </source>
</evidence>
<sequence length="352" mass="38238">MVALGQTITVVNKSGKVVSTSKHLVNVFKEAQSAYRERKAELRAVRDADYEERRVRRALENYHLDDDTKSRTSKKSRSKSKPSSKKAKHAPLERGYTDSFYANDGAHPGTSPSPLRKPVSADYESRQLARRNTDGPIAVRARREQRNKSETNVDMDLAYGELPPPLPEHRLSDELELRDKMNGLTRLLEEANCVQHSVTTMIDHLQKNPDALAAVALTLAEISNLAGRMAPTALTALKGSFPAVVALLASPQFMIAAGVGVGVTIVALGGYKIIKKIKAAKEDAPLAWGPAASSSSPPPVANANADDDILLLDELQTAELSRIEKWRRGIADAAERSIGTSVDGEFITPQAS</sequence>
<name>A0A9P4I4D7_9PEZI</name>
<keyword evidence="2" id="KW-0472">Membrane</keyword>
<organism evidence="3 4">
    <name type="scientific">Saccharata proteae CBS 121410</name>
    <dbReference type="NCBI Taxonomy" id="1314787"/>
    <lineage>
        <taxon>Eukaryota</taxon>
        <taxon>Fungi</taxon>
        <taxon>Dikarya</taxon>
        <taxon>Ascomycota</taxon>
        <taxon>Pezizomycotina</taxon>
        <taxon>Dothideomycetes</taxon>
        <taxon>Dothideomycetes incertae sedis</taxon>
        <taxon>Botryosphaeriales</taxon>
        <taxon>Saccharataceae</taxon>
        <taxon>Saccharata</taxon>
    </lineage>
</organism>
<evidence type="ECO:0000313" key="3">
    <source>
        <dbReference type="EMBL" id="KAF2092254.1"/>
    </source>
</evidence>